<keyword evidence="1" id="KW-1133">Transmembrane helix</keyword>
<protein>
    <recommendedName>
        <fullName evidence="4">LPXTG-motif cell wall anchor domain-containing protein</fullName>
    </recommendedName>
</protein>
<proteinExistence type="predicted"/>
<evidence type="ECO:0000256" key="1">
    <source>
        <dbReference type="SAM" id="Phobius"/>
    </source>
</evidence>
<gene>
    <name evidence="2" type="ORF">SAMN05216266_10195</name>
</gene>
<keyword evidence="1" id="KW-0812">Transmembrane</keyword>
<feature type="transmembrane region" description="Helical" evidence="1">
    <location>
        <begin position="37"/>
        <end position="57"/>
    </location>
</feature>
<dbReference type="STRING" id="490629.SAMN05216266_10195"/>
<evidence type="ECO:0000313" key="3">
    <source>
        <dbReference type="Proteomes" id="UP000243799"/>
    </source>
</evidence>
<dbReference type="EMBL" id="FOKG01000001">
    <property type="protein sequence ID" value="SFA72962.1"/>
    <property type="molecule type" value="Genomic_DNA"/>
</dbReference>
<reference evidence="3" key="1">
    <citation type="submission" date="2016-10" db="EMBL/GenBank/DDBJ databases">
        <authorList>
            <person name="Varghese N."/>
            <person name="Submissions S."/>
        </authorList>
    </citation>
    <scope>NUCLEOTIDE SEQUENCE [LARGE SCALE GENOMIC DNA]</scope>
    <source>
        <strain evidence="3">CGMCC 4.3568</strain>
    </source>
</reference>
<dbReference type="AlphaFoldDB" id="A0A1I0V9P4"/>
<dbReference type="RefSeq" id="WP_091667846.1">
    <property type="nucleotide sequence ID" value="NZ_FOKG01000001.1"/>
</dbReference>
<keyword evidence="1" id="KW-0472">Membrane</keyword>
<organism evidence="2 3">
    <name type="scientific">Amycolatopsis marina</name>
    <dbReference type="NCBI Taxonomy" id="490629"/>
    <lineage>
        <taxon>Bacteria</taxon>
        <taxon>Bacillati</taxon>
        <taxon>Actinomycetota</taxon>
        <taxon>Actinomycetes</taxon>
        <taxon>Pseudonocardiales</taxon>
        <taxon>Pseudonocardiaceae</taxon>
        <taxon>Amycolatopsis</taxon>
    </lineage>
</organism>
<dbReference type="OrthoDB" id="4640879at2"/>
<keyword evidence="3" id="KW-1185">Reference proteome</keyword>
<name>A0A1I0V9P4_9PSEU</name>
<sequence>MKPWLLLTAGILLLTLGAIWGLQGIGVITGSPMTGQKLWFGIGLVCAVAGLALMAAGTRRTSR</sequence>
<accession>A0A1I0V9P4</accession>
<dbReference type="Proteomes" id="UP000243799">
    <property type="component" value="Unassembled WGS sequence"/>
</dbReference>
<evidence type="ECO:0000313" key="2">
    <source>
        <dbReference type="EMBL" id="SFA72962.1"/>
    </source>
</evidence>
<evidence type="ECO:0008006" key="4">
    <source>
        <dbReference type="Google" id="ProtNLM"/>
    </source>
</evidence>